<keyword evidence="7" id="KW-1185">Reference proteome</keyword>
<dbReference type="AlphaFoldDB" id="A0AAE0IMC5"/>
<feature type="compositionally biased region" description="Polar residues" evidence="5">
    <location>
        <begin position="48"/>
        <end position="62"/>
    </location>
</feature>
<evidence type="ECO:0000256" key="5">
    <source>
        <dbReference type="SAM" id="MobiDB-lite"/>
    </source>
</evidence>
<reference evidence="6" key="1">
    <citation type="journal article" date="2023" name="Mol. Phylogenet. Evol.">
        <title>Genome-scale phylogeny and comparative genomics of the fungal order Sordariales.</title>
        <authorList>
            <person name="Hensen N."/>
            <person name="Bonometti L."/>
            <person name="Westerberg I."/>
            <person name="Brannstrom I.O."/>
            <person name="Guillou S."/>
            <person name="Cros-Aarteil S."/>
            <person name="Calhoun S."/>
            <person name="Haridas S."/>
            <person name="Kuo A."/>
            <person name="Mondo S."/>
            <person name="Pangilinan J."/>
            <person name="Riley R."/>
            <person name="LaButti K."/>
            <person name="Andreopoulos B."/>
            <person name="Lipzen A."/>
            <person name="Chen C."/>
            <person name="Yan M."/>
            <person name="Daum C."/>
            <person name="Ng V."/>
            <person name="Clum A."/>
            <person name="Steindorff A."/>
            <person name="Ohm R.A."/>
            <person name="Martin F."/>
            <person name="Silar P."/>
            <person name="Natvig D.O."/>
            <person name="Lalanne C."/>
            <person name="Gautier V."/>
            <person name="Ament-Velasquez S.L."/>
            <person name="Kruys A."/>
            <person name="Hutchinson M.I."/>
            <person name="Powell A.J."/>
            <person name="Barry K."/>
            <person name="Miller A.N."/>
            <person name="Grigoriev I.V."/>
            <person name="Debuchy R."/>
            <person name="Gladieux P."/>
            <person name="Hiltunen Thoren M."/>
            <person name="Johannesson H."/>
        </authorList>
    </citation>
    <scope>NUCLEOTIDE SEQUENCE</scope>
    <source>
        <strain evidence="6">SMH4131-1</strain>
    </source>
</reference>
<keyword evidence="3" id="KW-0687">Ribonucleoprotein</keyword>
<name>A0AAE0IMC5_9PEZI</name>
<feature type="region of interest" description="Disordered" evidence="5">
    <location>
        <begin position="43"/>
        <end position="65"/>
    </location>
</feature>
<dbReference type="SUPFAM" id="SSF46911">
    <property type="entry name" value="Ribosomal protein S18"/>
    <property type="match status" value="1"/>
</dbReference>
<dbReference type="GO" id="GO:0005763">
    <property type="term" value="C:mitochondrial small ribosomal subunit"/>
    <property type="evidence" value="ECO:0007669"/>
    <property type="project" value="TreeGrafter"/>
</dbReference>
<dbReference type="GO" id="GO:0070181">
    <property type="term" value="F:small ribosomal subunit rRNA binding"/>
    <property type="evidence" value="ECO:0007669"/>
    <property type="project" value="TreeGrafter"/>
</dbReference>
<dbReference type="Proteomes" id="UP001286456">
    <property type="component" value="Unassembled WGS sequence"/>
</dbReference>
<dbReference type="FunFam" id="4.10.640.10:FF:000013">
    <property type="entry name" value="37S ribosomal protein S18"/>
    <property type="match status" value="1"/>
</dbReference>
<reference evidence="6" key="2">
    <citation type="submission" date="2023-06" db="EMBL/GenBank/DDBJ databases">
        <authorList>
            <consortium name="Lawrence Berkeley National Laboratory"/>
            <person name="Haridas S."/>
            <person name="Hensen N."/>
            <person name="Bonometti L."/>
            <person name="Westerberg I."/>
            <person name="Brannstrom I.O."/>
            <person name="Guillou S."/>
            <person name="Cros-Aarteil S."/>
            <person name="Calhoun S."/>
            <person name="Kuo A."/>
            <person name="Mondo S."/>
            <person name="Pangilinan J."/>
            <person name="Riley R."/>
            <person name="Labutti K."/>
            <person name="Andreopoulos B."/>
            <person name="Lipzen A."/>
            <person name="Chen C."/>
            <person name="Yanf M."/>
            <person name="Daum C."/>
            <person name="Ng V."/>
            <person name="Clum A."/>
            <person name="Steindorff A."/>
            <person name="Ohm R."/>
            <person name="Martin F."/>
            <person name="Silar P."/>
            <person name="Natvig D."/>
            <person name="Lalanne C."/>
            <person name="Gautier V."/>
            <person name="Ament-Velasquez S.L."/>
            <person name="Kruys A."/>
            <person name="Hutchinson M.I."/>
            <person name="Powell A.J."/>
            <person name="Barry K."/>
            <person name="Miller A.N."/>
            <person name="Grigoriev I.V."/>
            <person name="Debuchy R."/>
            <person name="Gladieux P."/>
            <person name="Thoren M.H."/>
            <person name="Johannesson H."/>
        </authorList>
    </citation>
    <scope>NUCLEOTIDE SEQUENCE</scope>
    <source>
        <strain evidence="6">SMH4131-1</strain>
    </source>
</reference>
<dbReference type="EMBL" id="JAUEPO010000003">
    <property type="protein sequence ID" value="KAK3327836.1"/>
    <property type="molecule type" value="Genomic_DNA"/>
</dbReference>
<organism evidence="6 7">
    <name type="scientific">Cercophora scortea</name>
    <dbReference type="NCBI Taxonomy" id="314031"/>
    <lineage>
        <taxon>Eukaryota</taxon>
        <taxon>Fungi</taxon>
        <taxon>Dikarya</taxon>
        <taxon>Ascomycota</taxon>
        <taxon>Pezizomycotina</taxon>
        <taxon>Sordariomycetes</taxon>
        <taxon>Sordariomycetidae</taxon>
        <taxon>Sordariales</taxon>
        <taxon>Lasiosphaeriaceae</taxon>
        <taxon>Cercophora</taxon>
    </lineage>
</organism>
<dbReference type="Pfam" id="PF01084">
    <property type="entry name" value="Ribosomal_S18"/>
    <property type="match status" value="1"/>
</dbReference>
<dbReference type="InterPro" id="IPR036870">
    <property type="entry name" value="Ribosomal_bS18_sf"/>
</dbReference>
<dbReference type="Gene3D" id="4.10.640.10">
    <property type="entry name" value="Ribosomal protein S18"/>
    <property type="match status" value="1"/>
</dbReference>
<protein>
    <recommendedName>
        <fullName evidence="4">Small ribosomal subunit protein bS18m</fullName>
    </recommendedName>
</protein>
<dbReference type="GO" id="GO:0003735">
    <property type="term" value="F:structural constituent of ribosome"/>
    <property type="evidence" value="ECO:0007669"/>
    <property type="project" value="InterPro"/>
</dbReference>
<dbReference type="PANTHER" id="PTHR13479">
    <property type="entry name" value="30S RIBOSOMAL PROTEIN S18"/>
    <property type="match status" value="1"/>
</dbReference>
<evidence type="ECO:0000256" key="3">
    <source>
        <dbReference type="ARBA" id="ARBA00023274"/>
    </source>
</evidence>
<keyword evidence="2 6" id="KW-0689">Ribosomal protein</keyword>
<dbReference type="GO" id="GO:0032543">
    <property type="term" value="P:mitochondrial translation"/>
    <property type="evidence" value="ECO:0007669"/>
    <property type="project" value="TreeGrafter"/>
</dbReference>
<dbReference type="InterPro" id="IPR001648">
    <property type="entry name" value="Ribosomal_bS18"/>
</dbReference>
<gene>
    <name evidence="6" type="ORF">B0T19DRAFT_422933</name>
</gene>
<sequence length="256" mass="28692">MSSRQWISSALRQISSGVRLSQQRQQPVCTAKQFSTSAPVAALKHFPNSPQGTSSRSASKYNPNARLTGLDDEEAIVTPSPALQQSSTAALQHIYNQSSNQWGQGGARITNQRFSAQDLKQSEQTKAYMDQLPRRWTAGDLYAPRDLSPAEMRKWHRHQKPKRDIVDVLGINPLDNYRNFSLIADFITPFGRIKHSSDTGLRPVNQRKVAKTVRRAIGLGIHPSVHKHPELLVRTSRNLPQANIARRNDAARTPFT</sequence>
<evidence type="ECO:0000256" key="2">
    <source>
        <dbReference type="ARBA" id="ARBA00022980"/>
    </source>
</evidence>
<evidence type="ECO:0000256" key="4">
    <source>
        <dbReference type="ARBA" id="ARBA00035264"/>
    </source>
</evidence>
<evidence type="ECO:0000256" key="1">
    <source>
        <dbReference type="ARBA" id="ARBA00005589"/>
    </source>
</evidence>
<comment type="caution">
    <text evidence="6">The sequence shown here is derived from an EMBL/GenBank/DDBJ whole genome shotgun (WGS) entry which is preliminary data.</text>
</comment>
<accession>A0AAE0IMC5</accession>
<evidence type="ECO:0000313" key="6">
    <source>
        <dbReference type="EMBL" id="KAK3327836.1"/>
    </source>
</evidence>
<comment type="similarity">
    <text evidence="1">Belongs to the bacterial ribosomal protein bS18 family.</text>
</comment>
<proteinExistence type="inferred from homology"/>
<evidence type="ECO:0000313" key="7">
    <source>
        <dbReference type="Proteomes" id="UP001286456"/>
    </source>
</evidence>
<dbReference type="PANTHER" id="PTHR13479:SF40">
    <property type="entry name" value="SMALL RIBOSOMAL SUBUNIT PROTEIN BS18M"/>
    <property type="match status" value="1"/>
</dbReference>